<proteinExistence type="predicted"/>
<keyword evidence="2" id="KW-1185">Reference proteome</keyword>
<dbReference type="PATRIC" id="fig|1297742.4.peg.524"/>
<dbReference type="AlphaFoldDB" id="A0A0H4WPV4"/>
<dbReference type="EMBL" id="CP012109">
    <property type="protein sequence ID" value="AKQ63603.1"/>
    <property type="molecule type" value="Genomic_DNA"/>
</dbReference>
<dbReference type="KEGG" id="mym:A176_000515"/>
<organism evidence="1 2">
    <name type="scientific">Pseudomyxococcus hansupus</name>
    <dbReference type="NCBI Taxonomy" id="1297742"/>
    <lineage>
        <taxon>Bacteria</taxon>
        <taxon>Pseudomonadati</taxon>
        <taxon>Myxococcota</taxon>
        <taxon>Myxococcia</taxon>
        <taxon>Myxococcales</taxon>
        <taxon>Cystobacterineae</taxon>
        <taxon>Myxococcaceae</taxon>
        <taxon>Pseudomyxococcus</taxon>
    </lineage>
</organism>
<sequence length="92" mass="9796">MEGCAALQSPFECKEMPMRSAMAVLVSLSASFLMACGPVAEPGEDELTAESLELISPVCGDGVCCMEYQSECPIDCPWGDGGMGDRMCYVAW</sequence>
<reference evidence="1 2" key="1">
    <citation type="journal article" date="2016" name="PLoS ONE">
        <title>Complete Genome Sequence and Comparative Genomics of a Novel Myxobacterium Myxococcus hansupus.</title>
        <authorList>
            <person name="Sharma G."/>
            <person name="Narwani T."/>
            <person name="Subramanian S."/>
        </authorList>
    </citation>
    <scope>NUCLEOTIDE SEQUENCE [LARGE SCALE GENOMIC DNA]</scope>
    <source>
        <strain evidence="2">mixupus</strain>
    </source>
</reference>
<name>A0A0H4WPV4_9BACT</name>
<dbReference type="Proteomes" id="UP000009026">
    <property type="component" value="Chromosome"/>
</dbReference>
<accession>A0A0H4WPV4</accession>
<gene>
    <name evidence="1" type="ORF">A176_000515</name>
</gene>
<protein>
    <submittedName>
        <fullName evidence="1">Uncharacterized protein</fullName>
    </submittedName>
</protein>
<evidence type="ECO:0000313" key="2">
    <source>
        <dbReference type="Proteomes" id="UP000009026"/>
    </source>
</evidence>
<evidence type="ECO:0000313" key="1">
    <source>
        <dbReference type="EMBL" id="AKQ63603.1"/>
    </source>
</evidence>